<accession>A0ABQ9UND8</accession>
<keyword evidence="2" id="KW-1185">Reference proteome</keyword>
<reference evidence="1 2" key="1">
    <citation type="submission" date="2023-05" db="EMBL/GenBank/DDBJ databases">
        <title>B98-5 Cell Line De Novo Hybrid Assembly: An Optical Mapping Approach.</title>
        <authorList>
            <person name="Kananen K."/>
            <person name="Auerbach J.A."/>
            <person name="Kautto E."/>
            <person name="Blachly J.S."/>
        </authorList>
    </citation>
    <scope>NUCLEOTIDE SEQUENCE [LARGE SCALE GENOMIC DNA]</scope>
    <source>
        <strain evidence="1">B95-8</strain>
        <tissue evidence="1">Cell line</tissue>
    </source>
</reference>
<evidence type="ECO:0000313" key="2">
    <source>
        <dbReference type="Proteomes" id="UP001266305"/>
    </source>
</evidence>
<gene>
    <name evidence="1" type="primary">ARID5B_2</name>
    <name evidence="1" type="ORF">P7K49_024036</name>
</gene>
<organism evidence="1 2">
    <name type="scientific">Saguinus oedipus</name>
    <name type="common">Cotton-top tamarin</name>
    <name type="synonym">Oedipomidas oedipus</name>
    <dbReference type="NCBI Taxonomy" id="9490"/>
    <lineage>
        <taxon>Eukaryota</taxon>
        <taxon>Metazoa</taxon>
        <taxon>Chordata</taxon>
        <taxon>Craniata</taxon>
        <taxon>Vertebrata</taxon>
        <taxon>Euteleostomi</taxon>
        <taxon>Mammalia</taxon>
        <taxon>Eutheria</taxon>
        <taxon>Euarchontoglires</taxon>
        <taxon>Primates</taxon>
        <taxon>Haplorrhini</taxon>
        <taxon>Platyrrhini</taxon>
        <taxon>Cebidae</taxon>
        <taxon>Callitrichinae</taxon>
        <taxon>Saguinus</taxon>
    </lineage>
</organism>
<evidence type="ECO:0000313" key="1">
    <source>
        <dbReference type="EMBL" id="KAK2098585.1"/>
    </source>
</evidence>
<protein>
    <submittedName>
        <fullName evidence="1">AT-rich interactive domain-containing protein 5B</fullName>
    </submittedName>
</protein>
<dbReference type="EMBL" id="JASSZA010000011">
    <property type="protein sequence ID" value="KAK2098585.1"/>
    <property type="molecule type" value="Genomic_DNA"/>
</dbReference>
<comment type="caution">
    <text evidence="1">The sequence shown here is derived from an EMBL/GenBank/DDBJ whole genome shotgun (WGS) entry which is preliminary data.</text>
</comment>
<proteinExistence type="predicted"/>
<sequence>MDEVIAVSEKVIVKLEDLVKWVHSDFSKWRCGLQAGPVKTEALGRNGQKEALLKYRQSTLNSGLNFKDVLKEKADLGKYDSYL</sequence>
<name>A0ABQ9UND8_SAGOE</name>
<dbReference type="Proteomes" id="UP001266305">
    <property type="component" value="Unassembled WGS sequence"/>
</dbReference>